<organism evidence="1 2">
    <name type="scientific">Candidatus Roizmanbacteria bacterium CG_4_9_14_0_8_um_filter_34_12</name>
    <dbReference type="NCBI Taxonomy" id="1974840"/>
    <lineage>
        <taxon>Bacteria</taxon>
        <taxon>Candidatus Roizmaniibacteriota</taxon>
    </lineage>
</organism>
<evidence type="ECO:0000313" key="1">
    <source>
        <dbReference type="EMBL" id="PJB88595.1"/>
    </source>
</evidence>
<name>A0A2M8DD96_9BACT</name>
<dbReference type="AlphaFoldDB" id="A0A2M8DD96"/>
<gene>
    <name evidence="1" type="ORF">CO083_02210</name>
</gene>
<dbReference type="EMBL" id="PFTH01000078">
    <property type="protein sequence ID" value="PJB88595.1"/>
    <property type="molecule type" value="Genomic_DNA"/>
</dbReference>
<evidence type="ECO:0000313" key="2">
    <source>
        <dbReference type="Proteomes" id="UP000229706"/>
    </source>
</evidence>
<dbReference type="Proteomes" id="UP000229706">
    <property type="component" value="Unassembled WGS sequence"/>
</dbReference>
<proteinExistence type="predicted"/>
<dbReference type="Pfam" id="PF08843">
    <property type="entry name" value="AbiEii"/>
    <property type="match status" value="1"/>
</dbReference>
<comment type="caution">
    <text evidence="1">The sequence shown here is derived from an EMBL/GenBank/DDBJ whole genome shotgun (WGS) entry which is preliminary data.</text>
</comment>
<protein>
    <recommendedName>
        <fullName evidence="3">Nucleotidyl transferase AbiEii/AbiGii toxin family protein</fullName>
    </recommendedName>
</protein>
<dbReference type="InterPro" id="IPR014942">
    <property type="entry name" value="AbiEii"/>
</dbReference>
<evidence type="ECO:0008006" key="3">
    <source>
        <dbReference type="Google" id="ProtNLM"/>
    </source>
</evidence>
<sequence length="190" mass="23133">MLSWKDTEKLLLEVFDFFKNKTNIELEYVKNPVPERFELDSLKYRLFFFPYQSKHKTSIRIDISLREKPQTKGVSVLIPFDYPIAPYPLVVHLSAKELLSEKIRALFKRNKPRDLFDLWFMLTKKTTIDDEMITLKFKYYPELIYNRSKLIEIVKNYNEKELKNDLNQFLPEQYRNFYKQLKKETLKMLI</sequence>
<reference evidence="2" key="1">
    <citation type="submission" date="2017-09" db="EMBL/GenBank/DDBJ databases">
        <title>Depth-based differentiation of microbial function through sediment-hosted aquifers and enrichment of novel symbionts in the deep terrestrial subsurface.</title>
        <authorList>
            <person name="Probst A.J."/>
            <person name="Ladd B."/>
            <person name="Jarett J.K."/>
            <person name="Geller-Mcgrath D.E."/>
            <person name="Sieber C.M.K."/>
            <person name="Emerson J.B."/>
            <person name="Anantharaman K."/>
            <person name="Thomas B.C."/>
            <person name="Malmstrom R."/>
            <person name="Stieglmeier M."/>
            <person name="Klingl A."/>
            <person name="Woyke T."/>
            <person name="Ryan C.M."/>
            <person name="Banfield J.F."/>
        </authorList>
    </citation>
    <scope>NUCLEOTIDE SEQUENCE [LARGE SCALE GENOMIC DNA]</scope>
</reference>
<accession>A0A2M8DD96</accession>